<dbReference type="InterPro" id="IPR025714">
    <property type="entry name" value="Methyltranfer_dom"/>
</dbReference>
<organism evidence="3 4">
    <name type="scientific">Erythranthe guttata</name>
    <name type="common">Yellow monkey flower</name>
    <name type="synonym">Mimulus guttatus</name>
    <dbReference type="NCBI Taxonomy" id="4155"/>
    <lineage>
        <taxon>Eukaryota</taxon>
        <taxon>Viridiplantae</taxon>
        <taxon>Streptophyta</taxon>
        <taxon>Embryophyta</taxon>
        <taxon>Tracheophyta</taxon>
        <taxon>Spermatophyta</taxon>
        <taxon>Magnoliopsida</taxon>
        <taxon>eudicotyledons</taxon>
        <taxon>Gunneridae</taxon>
        <taxon>Pentapetalae</taxon>
        <taxon>asterids</taxon>
        <taxon>lamiids</taxon>
        <taxon>Lamiales</taxon>
        <taxon>Phrymaceae</taxon>
        <taxon>Erythranthe</taxon>
    </lineage>
</organism>
<proteinExistence type="predicted"/>
<dbReference type="Proteomes" id="UP000030748">
    <property type="component" value="Unassembled WGS sequence"/>
</dbReference>
<dbReference type="InterPro" id="IPR029063">
    <property type="entry name" value="SAM-dependent_MTases_sf"/>
</dbReference>
<dbReference type="AlphaFoldDB" id="A0A022QM32"/>
<dbReference type="EMBL" id="KI631456">
    <property type="protein sequence ID" value="EYU27530.1"/>
    <property type="molecule type" value="Genomic_DNA"/>
</dbReference>
<reference evidence="3 4" key="1">
    <citation type="journal article" date="2013" name="Proc. Natl. Acad. Sci. U.S.A.">
        <title>Fine-scale variation in meiotic recombination in Mimulus inferred from population shotgun sequencing.</title>
        <authorList>
            <person name="Hellsten U."/>
            <person name="Wright K.M."/>
            <person name="Jenkins J."/>
            <person name="Shu S."/>
            <person name="Yuan Y."/>
            <person name="Wessler S.R."/>
            <person name="Schmutz J."/>
            <person name="Willis J.H."/>
            <person name="Rokhsar D.S."/>
        </authorList>
    </citation>
    <scope>NUCLEOTIDE SEQUENCE [LARGE SCALE GENOMIC DNA]</scope>
    <source>
        <strain evidence="4">cv. DUN x IM62</strain>
    </source>
</reference>
<keyword evidence="4" id="KW-1185">Reference proteome</keyword>
<feature type="domain" description="Methyltransferase" evidence="2">
    <location>
        <begin position="129"/>
        <end position="316"/>
    </location>
</feature>
<dbReference type="PANTHER" id="PTHR12496:SF0">
    <property type="entry name" value="METHYLTRANSFERASE DOMAIN-CONTAINING PROTEIN"/>
    <property type="match status" value="1"/>
</dbReference>
<evidence type="ECO:0000259" key="2">
    <source>
        <dbReference type="Pfam" id="PF13679"/>
    </source>
</evidence>
<accession>A0A022QM32</accession>
<evidence type="ECO:0000256" key="1">
    <source>
        <dbReference type="SAM" id="MobiDB-lite"/>
    </source>
</evidence>
<dbReference type="Pfam" id="PF13679">
    <property type="entry name" value="Methyltransf_32"/>
    <property type="match status" value="1"/>
</dbReference>
<evidence type="ECO:0000313" key="4">
    <source>
        <dbReference type="Proteomes" id="UP000030748"/>
    </source>
</evidence>
<feature type="region of interest" description="Disordered" evidence="1">
    <location>
        <begin position="240"/>
        <end position="270"/>
    </location>
</feature>
<dbReference type="KEGG" id="egt:105968921"/>
<name>A0A022QM32_ERYGU</name>
<evidence type="ECO:0000313" key="3">
    <source>
        <dbReference type="EMBL" id="EYU27530.1"/>
    </source>
</evidence>
<sequence>MADDGGGGGGRKHSCKTASETLEWIHAIIEFLKPYRFFMDAHVVNFFKDKLWEAVDREWLDCLRKERAEKLLHIPSGVAQDNWPDSLKEYVLTSTSLSLPRDQADLLEAFPGVRTSPLNNVLVQGMNQKKKHEIETLAAVIGSIARRTGARTIVDVGSGQGYLAQVLSFEYELSVIAVDASSHHGSITEARAKRIEKHYAAKIRKSSSENKVFSIPKAVTCQVLSPTMLEDVSSSLLQANDLENPTISRENNDDTPPEGHRSESPFPSKANEKSSLVLAGLHACGDLSVTMLRSFLECDAVKAVVSIGCCYNLLSEDGNKEADNQCGFPLSAGAKSASLYLGKNARDLACQSAERWRNLGEADGLQNFELHIFRAAFQMVLCQYYPEVITRGTTIGRQGKALRRKHHRRILESNGDIKSAISGTEFAQGVESGSTWAINPLLNDPSTYPKSLNGKSSSVDRYSVFVNYCKAGLGRLGLHDSQDIELFSLWKEAEEYSDLVGPYWALRAGLGPVLETLLLLDRLLFLQEHGNVLIEAVMLPLFDPLLSPRNMALIAEKA</sequence>
<dbReference type="SUPFAM" id="SSF53335">
    <property type="entry name" value="S-adenosyl-L-methionine-dependent methyltransferases"/>
    <property type="match status" value="1"/>
</dbReference>
<dbReference type="OrthoDB" id="10258156at2759"/>
<dbReference type="eggNOG" id="KOG2651">
    <property type="taxonomic scope" value="Eukaryota"/>
</dbReference>
<feature type="compositionally biased region" description="Polar residues" evidence="1">
    <location>
        <begin position="240"/>
        <end position="249"/>
    </location>
</feature>
<dbReference type="PANTHER" id="PTHR12496">
    <property type="entry name" value="CGI-41 METHYLTRANSFERASE"/>
    <property type="match status" value="1"/>
</dbReference>
<dbReference type="InterPro" id="IPR052220">
    <property type="entry name" value="METTL25"/>
</dbReference>
<dbReference type="OMA" id="IVGLHPC"/>
<protein>
    <recommendedName>
        <fullName evidence="2">Methyltransferase domain-containing protein</fullName>
    </recommendedName>
</protein>
<gene>
    <name evidence="3" type="ORF">MIMGU_mgv1a003870mg</name>
</gene>
<dbReference type="STRING" id="4155.A0A022QM32"/>